<gene>
    <name evidence="1" type="ORF">AB0H72_32840</name>
</gene>
<keyword evidence="2" id="KW-1185">Reference proteome</keyword>
<dbReference type="RefSeq" id="WP_357987091.1">
    <property type="nucleotide sequence ID" value="NZ_JBFAIH010000031.1"/>
</dbReference>
<protein>
    <submittedName>
        <fullName evidence="1">Uncharacterized protein</fullName>
    </submittedName>
</protein>
<accession>A0ABV3FJ05</accession>
<dbReference type="Proteomes" id="UP001551658">
    <property type="component" value="Unassembled WGS sequence"/>
</dbReference>
<name>A0ABV3FJ05_9NOCA</name>
<dbReference type="EMBL" id="JBFAIH010000031">
    <property type="protein sequence ID" value="MEV0367483.1"/>
    <property type="molecule type" value="Genomic_DNA"/>
</dbReference>
<proteinExistence type="predicted"/>
<evidence type="ECO:0000313" key="2">
    <source>
        <dbReference type="Proteomes" id="UP001551658"/>
    </source>
</evidence>
<sequence>MISVGDKVRIGEGGVSVFVVRSVDPDEGRAVIEAAEERPGRYPFSMPLGALVKAED</sequence>
<organism evidence="1 2">
    <name type="scientific">Nocardia fusca</name>
    <dbReference type="NCBI Taxonomy" id="941183"/>
    <lineage>
        <taxon>Bacteria</taxon>
        <taxon>Bacillati</taxon>
        <taxon>Actinomycetota</taxon>
        <taxon>Actinomycetes</taxon>
        <taxon>Mycobacteriales</taxon>
        <taxon>Nocardiaceae</taxon>
        <taxon>Nocardia</taxon>
    </lineage>
</organism>
<comment type="caution">
    <text evidence="1">The sequence shown here is derived from an EMBL/GenBank/DDBJ whole genome shotgun (WGS) entry which is preliminary data.</text>
</comment>
<evidence type="ECO:0000313" key="1">
    <source>
        <dbReference type="EMBL" id="MEV0367483.1"/>
    </source>
</evidence>
<reference evidence="1 2" key="1">
    <citation type="submission" date="2024-06" db="EMBL/GenBank/DDBJ databases">
        <title>The Natural Products Discovery Center: Release of the First 8490 Sequenced Strains for Exploring Actinobacteria Biosynthetic Diversity.</title>
        <authorList>
            <person name="Kalkreuter E."/>
            <person name="Kautsar S.A."/>
            <person name="Yang D."/>
            <person name="Bader C.D."/>
            <person name="Teijaro C.N."/>
            <person name="Fluegel L."/>
            <person name="Davis C.M."/>
            <person name="Simpson J.R."/>
            <person name="Lauterbach L."/>
            <person name="Steele A.D."/>
            <person name="Gui C."/>
            <person name="Meng S."/>
            <person name="Li G."/>
            <person name="Viehrig K."/>
            <person name="Ye F."/>
            <person name="Su P."/>
            <person name="Kiefer A.F."/>
            <person name="Nichols A."/>
            <person name="Cepeda A.J."/>
            <person name="Yan W."/>
            <person name="Fan B."/>
            <person name="Jiang Y."/>
            <person name="Adhikari A."/>
            <person name="Zheng C.-J."/>
            <person name="Schuster L."/>
            <person name="Cowan T.M."/>
            <person name="Smanski M.J."/>
            <person name="Chevrette M.G."/>
            <person name="De Carvalho L.P.S."/>
            <person name="Shen B."/>
        </authorList>
    </citation>
    <scope>NUCLEOTIDE SEQUENCE [LARGE SCALE GENOMIC DNA]</scope>
    <source>
        <strain evidence="1 2">NPDC050671</strain>
    </source>
</reference>